<dbReference type="SUPFAM" id="SSF50341">
    <property type="entry name" value="CheW-like"/>
    <property type="match status" value="1"/>
</dbReference>
<dbReference type="Gene3D" id="1.20.120.160">
    <property type="entry name" value="HPT domain"/>
    <property type="match status" value="3"/>
</dbReference>
<name>A0ABW8ZFE5_9BURK</name>
<dbReference type="Gene3D" id="3.30.565.10">
    <property type="entry name" value="Histidine kinase-like ATPase, C-terminal domain"/>
    <property type="match status" value="1"/>
</dbReference>
<gene>
    <name evidence="14" type="ORF">PQR63_22000</name>
</gene>
<dbReference type="RefSeq" id="WP_408170161.1">
    <property type="nucleotide sequence ID" value="NZ_JAQQFR010000018.1"/>
</dbReference>
<dbReference type="Pfam" id="PF01584">
    <property type="entry name" value="CheW"/>
    <property type="match status" value="1"/>
</dbReference>
<dbReference type="Gene3D" id="3.40.50.2300">
    <property type="match status" value="1"/>
</dbReference>
<dbReference type="PROSITE" id="PS50109">
    <property type="entry name" value="HIS_KIN"/>
    <property type="match status" value="1"/>
</dbReference>
<evidence type="ECO:0000256" key="8">
    <source>
        <dbReference type="PROSITE-ProRule" id="PRU00169"/>
    </source>
</evidence>
<dbReference type="Pfam" id="PF01627">
    <property type="entry name" value="Hpt"/>
    <property type="match status" value="3"/>
</dbReference>
<dbReference type="PRINTS" id="PR00344">
    <property type="entry name" value="BCTRLSENSOR"/>
</dbReference>
<dbReference type="Pfam" id="PF02518">
    <property type="entry name" value="HATPase_c"/>
    <property type="match status" value="1"/>
</dbReference>
<dbReference type="InterPro" id="IPR001789">
    <property type="entry name" value="Sig_transdc_resp-reg_receiver"/>
</dbReference>
<comment type="catalytic activity">
    <reaction evidence="1">
        <text>ATP + protein L-histidine = ADP + protein N-phospho-L-histidine.</text>
        <dbReference type="EC" id="2.7.13.3"/>
    </reaction>
</comment>
<dbReference type="SUPFAM" id="SSF52172">
    <property type="entry name" value="CheY-like"/>
    <property type="match status" value="1"/>
</dbReference>
<dbReference type="InterPro" id="IPR036641">
    <property type="entry name" value="HPT_dom_sf"/>
</dbReference>
<keyword evidence="3 8" id="KW-0597">Phosphoprotein</keyword>
<proteinExistence type="predicted"/>
<feature type="modified residue" description="Phosphohistidine" evidence="7">
    <location>
        <position position="531"/>
    </location>
</feature>
<feature type="domain" description="CheW-like" evidence="12">
    <location>
        <begin position="1293"/>
        <end position="1427"/>
    </location>
</feature>
<dbReference type="CDD" id="cd17546">
    <property type="entry name" value="REC_hyHK_CKI1_RcsC-like"/>
    <property type="match status" value="1"/>
</dbReference>
<dbReference type="Pfam" id="PF00072">
    <property type="entry name" value="Response_reg"/>
    <property type="match status" value="1"/>
</dbReference>
<feature type="modified residue" description="Phosphohistidine" evidence="7">
    <location>
        <position position="858"/>
    </location>
</feature>
<feature type="region of interest" description="Disordered" evidence="9">
    <location>
        <begin position="1567"/>
        <end position="1597"/>
    </location>
</feature>
<dbReference type="InterPro" id="IPR051315">
    <property type="entry name" value="Bact_Chemotaxis_CheA"/>
</dbReference>
<dbReference type="InterPro" id="IPR008207">
    <property type="entry name" value="Sig_transdc_His_kin_Hpt_dom"/>
</dbReference>
<dbReference type="PROSITE" id="PS50851">
    <property type="entry name" value="CHEW"/>
    <property type="match status" value="1"/>
</dbReference>
<organism evidence="14 15">
    <name type="scientific">Herbaspirillum rhizosphaerae</name>
    <dbReference type="NCBI Taxonomy" id="346179"/>
    <lineage>
        <taxon>Bacteria</taxon>
        <taxon>Pseudomonadati</taxon>
        <taxon>Pseudomonadota</taxon>
        <taxon>Betaproteobacteria</taxon>
        <taxon>Burkholderiales</taxon>
        <taxon>Oxalobacteraceae</taxon>
        <taxon>Herbaspirillum</taxon>
    </lineage>
</organism>
<dbReference type="InterPro" id="IPR036061">
    <property type="entry name" value="CheW-like_dom_sf"/>
</dbReference>
<dbReference type="PROSITE" id="PS50894">
    <property type="entry name" value="HPT"/>
    <property type="match status" value="3"/>
</dbReference>
<dbReference type="InterPro" id="IPR058661">
    <property type="entry name" value="FimL_2nd"/>
</dbReference>
<evidence type="ECO:0000256" key="4">
    <source>
        <dbReference type="ARBA" id="ARBA00022679"/>
    </source>
</evidence>
<evidence type="ECO:0000313" key="14">
    <source>
        <dbReference type="EMBL" id="MFL9881088.1"/>
    </source>
</evidence>
<keyword evidence="4" id="KW-0808">Transferase</keyword>
<dbReference type="InterPro" id="IPR005467">
    <property type="entry name" value="His_kinase_dom"/>
</dbReference>
<evidence type="ECO:0000259" key="13">
    <source>
        <dbReference type="PROSITE" id="PS50894"/>
    </source>
</evidence>
<evidence type="ECO:0000259" key="10">
    <source>
        <dbReference type="PROSITE" id="PS50109"/>
    </source>
</evidence>
<feature type="domain" description="Response regulatory" evidence="11">
    <location>
        <begin position="1447"/>
        <end position="1563"/>
    </location>
</feature>
<feature type="domain" description="HPt" evidence="13">
    <location>
        <begin position="484"/>
        <end position="591"/>
    </location>
</feature>
<dbReference type="InterPro" id="IPR011006">
    <property type="entry name" value="CheY-like_superfamily"/>
</dbReference>
<evidence type="ECO:0000256" key="5">
    <source>
        <dbReference type="ARBA" id="ARBA00022777"/>
    </source>
</evidence>
<evidence type="ECO:0000256" key="2">
    <source>
        <dbReference type="ARBA" id="ARBA00012438"/>
    </source>
</evidence>
<dbReference type="InterPro" id="IPR002545">
    <property type="entry name" value="CheW-lke_dom"/>
</dbReference>
<dbReference type="EMBL" id="JAQQFR010000018">
    <property type="protein sequence ID" value="MFL9881088.1"/>
    <property type="molecule type" value="Genomic_DNA"/>
</dbReference>
<dbReference type="PANTHER" id="PTHR43395">
    <property type="entry name" value="SENSOR HISTIDINE KINASE CHEA"/>
    <property type="match status" value="1"/>
</dbReference>
<protein>
    <recommendedName>
        <fullName evidence="2">histidine kinase</fullName>
        <ecNumber evidence="2">2.7.13.3</ecNumber>
    </recommendedName>
</protein>
<evidence type="ECO:0000259" key="12">
    <source>
        <dbReference type="PROSITE" id="PS50851"/>
    </source>
</evidence>
<evidence type="ECO:0000256" key="1">
    <source>
        <dbReference type="ARBA" id="ARBA00000085"/>
    </source>
</evidence>
<accession>A0ABW8ZFE5</accession>
<dbReference type="InterPro" id="IPR004358">
    <property type="entry name" value="Sig_transdc_His_kin-like_C"/>
</dbReference>
<evidence type="ECO:0000256" key="9">
    <source>
        <dbReference type="SAM" id="MobiDB-lite"/>
    </source>
</evidence>
<evidence type="ECO:0000256" key="7">
    <source>
        <dbReference type="PROSITE-ProRule" id="PRU00110"/>
    </source>
</evidence>
<evidence type="ECO:0000313" key="15">
    <source>
        <dbReference type="Proteomes" id="UP001629214"/>
    </source>
</evidence>
<dbReference type="PROSITE" id="PS50110">
    <property type="entry name" value="RESPONSE_REGULATORY"/>
    <property type="match status" value="1"/>
</dbReference>
<evidence type="ECO:0000256" key="3">
    <source>
        <dbReference type="ARBA" id="ARBA00022553"/>
    </source>
</evidence>
<evidence type="ECO:0000259" key="11">
    <source>
        <dbReference type="PROSITE" id="PS50110"/>
    </source>
</evidence>
<dbReference type="Gene3D" id="2.30.30.40">
    <property type="entry name" value="SH3 Domains"/>
    <property type="match status" value="1"/>
</dbReference>
<dbReference type="Pfam" id="PF26379">
    <property type="entry name" value="FimL_2nd"/>
    <property type="match status" value="1"/>
</dbReference>
<dbReference type="SMART" id="SM01231">
    <property type="entry name" value="H-kinase_dim"/>
    <property type="match status" value="1"/>
</dbReference>
<evidence type="ECO:0000256" key="6">
    <source>
        <dbReference type="ARBA" id="ARBA00023012"/>
    </source>
</evidence>
<feature type="domain" description="Histidine kinase" evidence="10">
    <location>
        <begin position="1058"/>
        <end position="1291"/>
    </location>
</feature>
<dbReference type="InterPro" id="IPR036890">
    <property type="entry name" value="HATPase_C_sf"/>
</dbReference>
<dbReference type="EC" id="2.7.13.3" evidence="2"/>
<feature type="domain" description="HPt" evidence="13">
    <location>
        <begin position="642"/>
        <end position="745"/>
    </location>
</feature>
<dbReference type="SMART" id="SM00260">
    <property type="entry name" value="CheW"/>
    <property type="match status" value="1"/>
</dbReference>
<dbReference type="Proteomes" id="UP001629214">
    <property type="component" value="Unassembled WGS sequence"/>
</dbReference>
<sequence length="1597" mass="175732">MSTNPVSDTFLYPAPDDGAAAAVNSAALILLAPGLQEMVVDACSALDNAKTAEEILRIGVVMQTIVKALLFIEEPLLAFFVNAIGQMLGDGGDGDLRVKAVAAAKRACLSLRHYLDAVDRLPRPCPLQLFAAYKTVAAVSNQEKVHPVELALPDRFSENELQFPPCEVATVTSSDATLSACRSEFEAALLNYQRALDADVGTQFLQRMAEIVQQIVRMPIVSPHINFWRVIDVAVGLFAIGEVDVDQYAKKFLGQVNLQLRRLVSGTCEGDTRLLREGLFFIALGPASNDKVRAFKQLNDLPDLYQRDYQQPFDTTSNTMRVVPSAPDSREAESAELATALARLESSIESNVNGSCNLSEIANAIHDFSLVAERLKFDASAKLLRADAISLERAAKAGEVLTVESTVLRASIHHLAALSLSLSLAQNSSPVLYRSKHEEFIESSAGTPELLARSEQHEEVEAIKQAEGATSINIESTTAAEPTEEDLDQELLEIFLMEADDILCTMDKALTASRSAREDMAHVTVLRRCFHTLKGSCRMVGLHAMSDGAMAVESFLNDWLAEASPGTEAGYTLLDYAKREVAIWIDEIRQHGKSHRHPDAMIVAVQSARQDVTVDLQDGARKAAEGIALASQDSEESIRVGDMEISVQLHQIYCAESENLLAVVAAHLEQWRHVLPEVIDPEMLRATHSLKSSSASVQFAALKTLAHTLDDVMQFVEHSPAVLDADACRSLVQIVQQLQSMQQLFASRRMPPAREDLQQQLLSLLETLKVRREEASSREQEISHRHDEVSVPELNEDDLGLGLNSCDDTCTDLIDPELLEIFLEEGRDLLPQIGESLHQLQKSPDDRRLIQHLLRPLHTIKGSARMAGAMHLGQYMHELETSIDEMVRDGVSSNLRIDDLLARYDHGLQLFEALQKPSPMLPPASPQLLVSDEQPQAMPGPRIVAPGVEIGAGSSATIEADTGKSVNAAPLVRIRAGILDNLLNQAGEMSISRSGLESEVNVLRRHLADLGGNVSRLTTQLRELEIQAEIQIAASNQRLPQNQHFDPLEFDRFTHLQEMTRMLAESVNDVASLQKNLLETVDHTQNSLTQQARLTREMQQELMQARMVQFRGVEERLHRLVRQMAKETGKELELDIQGGTVELDRSILEKMVGPFEHLLRNAAAHGIETVEQRRNAGKPTIGKLSLQVKQEGYEVMIRLSDDGQGLDLARIHEKALRLGLIDVDRQWSDVELKGLIFQPGFTTSTDVTAIAGRGVGMDVVRSEVASLGGRISIDTVAGQGATFIIHLPLSLAVTQVVLLELGEQTYAIPSLLVEQVLQLKADRQAEVFRDGSLDWQGRKLAMHYLPVLLGEDKGVPAQQTLSILVVKSGHDFLAILVDRIIGNREVVTKNIGPQLAHMVGVVGATVLGSGSIALILNPIQLAQRHGYQKVLRHVEPVVTNRDHGKKTILVVDDSLTVRRVMQRLLTREGYHVVLATDGVDALHQLQSVRPDIALVDIEMPRMDGFDLTRNIRDMSSTGTLPIIMITSRTAAKHRERAMELGVNEYLGKPYQDDVLLKMIVRLTGEQGRQPPAHDIDELLFKPSGVPSAQEDGLSAPD</sequence>
<dbReference type="SUPFAM" id="SSF47226">
    <property type="entry name" value="Histidine-containing phosphotransfer domain, HPT domain"/>
    <property type="match status" value="3"/>
</dbReference>
<dbReference type="SMART" id="SM00387">
    <property type="entry name" value="HATPase_c"/>
    <property type="match status" value="1"/>
</dbReference>
<dbReference type="InterPro" id="IPR003594">
    <property type="entry name" value="HATPase_dom"/>
</dbReference>
<dbReference type="PANTHER" id="PTHR43395:SF8">
    <property type="entry name" value="HISTIDINE KINASE"/>
    <property type="match status" value="1"/>
</dbReference>
<dbReference type="SUPFAM" id="SSF55874">
    <property type="entry name" value="ATPase domain of HSP90 chaperone/DNA topoisomerase II/histidine kinase"/>
    <property type="match status" value="1"/>
</dbReference>
<keyword evidence="6" id="KW-0902">Two-component regulatory system</keyword>
<keyword evidence="5" id="KW-0418">Kinase</keyword>
<reference evidence="14 15" key="1">
    <citation type="journal article" date="2024" name="Chem. Sci.">
        <title>Discovery of megapolipeptins by genome mining of a Burkholderiales bacteria collection.</title>
        <authorList>
            <person name="Paulo B.S."/>
            <person name="Recchia M.J.J."/>
            <person name="Lee S."/>
            <person name="Fergusson C.H."/>
            <person name="Romanowski S.B."/>
            <person name="Hernandez A."/>
            <person name="Krull N."/>
            <person name="Liu D.Y."/>
            <person name="Cavanagh H."/>
            <person name="Bos A."/>
            <person name="Gray C.A."/>
            <person name="Murphy B.T."/>
            <person name="Linington R.G."/>
            <person name="Eustaquio A.S."/>
        </authorList>
    </citation>
    <scope>NUCLEOTIDE SEQUENCE [LARGE SCALE GENOMIC DNA]</scope>
    <source>
        <strain evidence="14 15">RL21-008-BIB-B</strain>
    </source>
</reference>
<dbReference type="SMART" id="SM00073">
    <property type="entry name" value="HPT"/>
    <property type="match status" value="3"/>
</dbReference>
<dbReference type="SMART" id="SM00448">
    <property type="entry name" value="REC"/>
    <property type="match status" value="1"/>
</dbReference>
<dbReference type="CDD" id="cd00088">
    <property type="entry name" value="HPT"/>
    <property type="match status" value="3"/>
</dbReference>
<feature type="domain" description="HPt" evidence="13">
    <location>
        <begin position="811"/>
        <end position="914"/>
    </location>
</feature>
<comment type="caution">
    <text evidence="14">The sequence shown here is derived from an EMBL/GenBank/DDBJ whole genome shotgun (WGS) entry which is preliminary data.</text>
</comment>
<keyword evidence="15" id="KW-1185">Reference proteome</keyword>
<dbReference type="InterPro" id="IPR004105">
    <property type="entry name" value="CheA-like_dim"/>
</dbReference>
<feature type="modified residue" description="Phosphohistidine" evidence="7">
    <location>
        <position position="688"/>
    </location>
</feature>
<feature type="modified residue" description="4-aspartylphosphate" evidence="8">
    <location>
        <position position="1496"/>
    </location>
</feature>